<dbReference type="AlphaFoldDB" id="A0A915M1F5"/>
<name>A0A915M1F5_MELJA</name>
<evidence type="ECO:0000313" key="2">
    <source>
        <dbReference type="WBParaSite" id="scaffold260_cov190.g592"/>
    </source>
</evidence>
<evidence type="ECO:0000313" key="1">
    <source>
        <dbReference type="Proteomes" id="UP000887561"/>
    </source>
</evidence>
<sequence>MWHSFPRLICREGGIQAKPGEKCWNGGDFYFENVQSKIKENETINGNTNATKTMLQIQKTVEYLVRQNEELFLLEAIRQRNVENNEKNSEDEKVINYWDEEINWDVERLEGSKIQRKFGKRELKPHPALYTQPDFYYYSR</sequence>
<dbReference type="WBParaSite" id="scaffold260_cov190.g592">
    <property type="protein sequence ID" value="scaffold260_cov190.g592"/>
    <property type="gene ID" value="scaffold260_cov190.g592"/>
</dbReference>
<keyword evidence="1" id="KW-1185">Reference proteome</keyword>
<protein>
    <submittedName>
        <fullName evidence="2">Uncharacterized protein</fullName>
    </submittedName>
</protein>
<dbReference type="Proteomes" id="UP000887561">
    <property type="component" value="Unplaced"/>
</dbReference>
<organism evidence="1 2">
    <name type="scientific">Meloidogyne javanica</name>
    <name type="common">Root-knot nematode worm</name>
    <dbReference type="NCBI Taxonomy" id="6303"/>
    <lineage>
        <taxon>Eukaryota</taxon>
        <taxon>Metazoa</taxon>
        <taxon>Ecdysozoa</taxon>
        <taxon>Nematoda</taxon>
        <taxon>Chromadorea</taxon>
        <taxon>Rhabditida</taxon>
        <taxon>Tylenchina</taxon>
        <taxon>Tylenchomorpha</taxon>
        <taxon>Tylenchoidea</taxon>
        <taxon>Meloidogynidae</taxon>
        <taxon>Meloidogyninae</taxon>
        <taxon>Meloidogyne</taxon>
        <taxon>Meloidogyne incognita group</taxon>
    </lineage>
</organism>
<reference evidence="2" key="1">
    <citation type="submission" date="2022-11" db="UniProtKB">
        <authorList>
            <consortium name="WormBaseParasite"/>
        </authorList>
    </citation>
    <scope>IDENTIFICATION</scope>
</reference>
<proteinExistence type="predicted"/>
<accession>A0A915M1F5</accession>